<evidence type="ECO:0000313" key="7">
    <source>
        <dbReference type="Proteomes" id="UP000596932"/>
    </source>
</evidence>
<protein>
    <submittedName>
        <fullName evidence="6">Glycosyltransferase</fullName>
    </submittedName>
</protein>
<comment type="caution">
    <text evidence="6">The sequence shown here is derived from an EMBL/GenBank/DDBJ whole genome shotgun (WGS) entry which is preliminary data.</text>
</comment>
<keyword evidence="2" id="KW-0997">Cell inner membrane</keyword>
<keyword evidence="3" id="KW-0328">Glycosyltransferase</keyword>
<reference evidence="6" key="1">
    <citation type="submission" date="2020-07" db="EMBL/GenBank/DDBJ databases">
        <title>Pseudomonas chaetoceroseae sp. nov., a new member of the Pseudomonas oleovorans group isolated from a culture of Chaetoceros calcitrans.</title>
        <authorList>
            <person name="Girard L."/>
            <person name="Lood C."/>
            <person name="De Mot R."/>
            <person name="Baudart J."/>
        </authorList>
    </citation>
    <scope>NUCLEOTIDE SEQUENCE</scope>
    <source>
        <strain evidence="6">536</strain>
    </source>
</reference>
<dbReference type="InterPro" id="IPR050834">
    <property type="entry name" value="Glycosyltransf_2"/>
</dbReference>
<proteinExistence type="inferred from homology"/>
<evidence type="ECO:0000313" key="6">
    <source>
        <dbReference type="EMBL" id="MBG0834408.1"/>
    </source>
</evidence>
<feature type="domain" description="Glycosyltransferase 2-like" evidence="5">
    <location>
        <begin position="14"/>
        <end position="140"/>
    </location>
</feature>
<dbReference type="Gene3D" id="3.90.550.10">
    <property type="entry name" value="Spore Coat Polysaccharide Biosynthesis Protein SpsA, Chain A"/>
    <property type="match status" value="1"/>
</dbReference>
<dbReference type="Pfam" id="PF00535">
    <property type="entry name" value="Glycos_transf_2"/>
    <property type="match status" value="1"/>
</dbReference>
<evidence type="ECO:0000256" key="3">
    <source>
        <dbReference type="ARBA" id="ARBA00022676"/>
    </source>
</evidence>
<dbReference type="AlphaFoldDB" id="A0A931D1N5"/>
<dbReference type="GO" id="GO:0016757">
    <property type="term" value="F:glycosyltransferase activity"/>
    <property type="evidence" value="ECO:0007669"/>
    <property type="project" value="UniProtKB-KW"/>
</dbReference>
<evidence type="ECO:0000256" key="4">
    <source>
        <dbReference type="ARBA" id="ARBA00022679"/>
    </source>
</evidence>
<name>A0A931D1N5_9PSED</name>
<dbReference type="Proteomes" id="UP000596932">
    <property type="component" value="Unassembled WGS sequence"/>
</dbReference>
<keyword evidence="4" id="KW-0808">Transferase</keyword>
<dbReference type="PANTHER" id="PTHR43685">
    <property type="entry name" value="GLYCOSYLTRANSFERASE"/>
    <property type="match status" value="1"/>
</dbReference>
<organism evidence="6 7">
    <name type="scientific">Pseudomonas chaetocerotis</name>
    <dbReference type="NCBI Taxonomy" id="2758695"/>
    <lineage>
        <taxon>Bacteria</taxon>
        <taxon>Pseudomonadati</taxon>
        <taxon>Pseudomonadota</taxon>
        <taxon>Gammaproteobacteria</taxon>
        <taxon>Pseudomonadales</taxon>
        <taxon>Pseudomonadaceae</taxon>
        <taxon>Pseudomonas</taxon>
    </lineage>
</organism>
<dbReference type="RefSeq" id="WP_196474065.1">
    <property type="nucleotide sequence ID" value="NZ_JACFYX020000004.1"/>
</dbReference>
<keyword evidence="2" id="KW-0472">Membrane</keyword>
<dbReference type="InterPro" id="IPR001173">
    <property type="entry name" value="Glyco_trans_2-like"/>
</dbReference>
<keyword evidence="7" id="KW-1185">Reference proteome</keyword>
<dbReference type="EMBL" id="JACFYX010000003">
    <property type="protein sequence ID" value="MBG0834408.1"/>
    <property type="molecule type" value="Genomic_DNA"/>
</dbReference>
<sequence>MKIDADSINQPLISVVLPVYNAVEHIEISVQSILVQKVREFELIIINDGSTDGSAAILERLAKLDSRIILISRENRGLVSTLNEGVAKSRGKWIARMDADDIALPDRFLRQLQQLEVTKSDICGTWIRLFGASSKHVIKHAETHEAIAVELLFGSPFAHPTVMMRAALAKGLPYDATWEKCEDYDLWRRAFLAGWRMTNVPEPLLLYRQHSAQISTASLSEQQILTHKVRQEYWQSVSSSLGLSTADFQEILKLRSSSKEGVDMDKVDSVVNSLLANATGEARAVVTDQSLRLYYRAASQCSNISSRWANLHHEAPASFSVRLKLWVLSKLRIKSESKAFGFLKAIYWRLNG</sequence>
<accession>A0A931D1N5</accession>
<dbReference type="SUPFAM" id="SSF53448">
    <property type="entry name" value="Nucleotide-diphospho-sugar transferases"/>
    <property type="match status" value="1"/>
</dbReference>
<gene>
    <name evidence="6" type="ORF">H3221_04680</name>
</gene>
<evidence type="ECO:0000256" key="2">
    <source>
        <dbReference type="ARBA" id="ARBA00022519"/>
    </source>
</evidence>
<keyword evidence="2" id="KW-1003">Cell membrane</keyword>
<dbReference type="PANTHER" id="PTHR43685:SF5">
    <property type="entry name" value="GLYCOSYLTRANSFERASE EPSE-RELATED"/>
    <property type="match status" value="1"/>
</dbReference>
<evidence type="ECO:0000259" key="5">
    <source>
        <dbReference type="Pfam" id="PF00535"/>
    </source>
</evidence>
<comment type="similarity">
    <text evidence="1">Belongs to the glycosyltransferase 2 family.</text>
</comment>
<evidence type="ECO:0000256" key="1">
    <source>
        <dbReference type="ARBA" id="ARBA00006739"/>
    </source>
</evidence>
<dbReference type="InterPro" id="IPR029044">
    <property type="entry name" value="Nucleotide-diphossugar_trans"/>
</dbReference>